<dbReference type="InterPro" id="IPR004265">
    <property type="entry name" value="Dirigent"/>
</dbReference>
<dbReference type="KEGG" id="bdi:100842141"/>
<dbReference type="EnsemblPlants" id="KQJ92957">
    <property type="protein sequence ID" value="KQJ92957"/>
    <property type="gene ID" value="BRADI_3g01837v3"/>
</dbReference>
<comment type="function">
    <text evidence="5">Dirigent proteins impart stereoselectivity on the phenoxy radical-coupling reaction, yielding optically active lignans from two molecules of coniferyl alcohol in the biosynthesis of lignans, flavonolignans, and alkaloids and thus plays a central role in plant secondary metabolism.</text>
</comment>
<proteinExistence type="inferred from homology"/>
<dbReference type="SUPFAM" id="SSF51101">
    <property type="entry name" value="Mannose-binding lectins"/>
    <property type="match status" value="1"/>
</dbReference>
<dbReference type="EMBL" id="CM000882">
    <property type="protein sequence ID" value="KQJ92957.1"/>
    <property type="molecule type" value="Genomic_DNA"/>
</dbReference>
<evidence type="ECO:0000256" key="1">
    <source>
        <dbReference type="ARBA" id="ARBA00010746"/>
    </source>
</evidence>
<dbReference type="GO" id="GO:0030246">
    <property type="term" value="F:carbohydrate binding"/>
    <property type="evidence" value="ECO:0007669"/>
    <property type="project" value="UniProtKB-KW"/>
</dbReference>
<dbReference type="GO" id="GO:0009699">
    <property type="term" value="P:phenylpropanoid biosynthetic process"/>
    <property type="evidence" value="ECO:0007669"/>
    <property type="project" value="UniProtKB-ARBA"/>
</dbReference>
<evidence type="ECO:0000256" key="2">
    <source>
        <dbReference type="ARBA" id="ARBA00011738"/>
    </source>
</evidence>
<dbReference type="Gramene" id="KQJ92957">
    <property type="protein sequence ID" value="KQJ92957"/>
    <property type="gene ID" value="BRADI_3g01837v3"/>
</dbReference>
<dbReference type="GeneID" id="100842141"/>
<dbReference type="Gene3D" id="2.100.10.30">
    <property type="entry name" value="Jacalin-like lectin domain"/>
    <property type="match status" value="1"/>
</dbReference>
<dbReference type="Pfam" id="PF01419">
    <property type="entry name" value="Jacalin"/>
    <property type="match status" value="1"/>
</dbReference>
<dbReference type="RefSeq" id="XP_024318224.1">
    <property type="nucleotide sequence ID" value="XM_024462456.1"/>
</dbReference>
<evidence type="ECO:0000313" key="7">
    <source>
        <dbReference type="EMBL" id="KQJ92957.1"/>
    </source>
</evidence>
<dbReference type="Proteomes" id="UP000008810">
    <property type="component" value="Chromosome 3"/>
</dbReference>
<evidence type="ECO:0000256" key="3">
    <source>
        <dbReference type="ARBA" id="ARBA00022525"/>
    </source>
</evidence>
<dbReference type="OrthoDB" id="581739at2759"/>
<comment type="subunit">
    <text evidence="2 5">Homodimer.</text>
</comment>
<gene>
    <name evidence="8" type="primary">LOC100842141</name>
    <name evidence="7" type="ORF">BRADI_3g01837v3</name>
</gene>
<dbReference type="PROSITE" id="PS51752">
    <property type="entry name" value="JACALIN_LECTIN"/>
    <property type="match status" value="1"/>
</dbReference>
<reference evidence="7" key="2">
    <citation type="submission" date="2017-06" db="EMBL/GenBank/DDBJ databases">
        <title>WGS assembly of Brachypodium distachyon.</title>
        <authorList>
            <consortium name="The International Brachypodium Initiative"/>
            <person name="Lucas S."/>
            <person name="Harmon-Smith M."/>
            <person name="Lail K."/>
            <person name="Tice H."/>
            <person name="Grimwood J."/>
            <person name="Bruce D."/>
            <person name="Barry K."/>
            <person name="Shu S."/>
            <person name="Lindquist E."/>
            <person name="Wang M."/>
            <person name="Pitluck S."/>
            <person name="Vogel J.P."/>
            <person name="Garvin D.F."/>
            <person name="Mockler T.C."/>
            <person name="Schmutz J."/>
            <person name="Rokhsar D."/>
            <person name="Bevan M.W."/>
        </authorList>
    </citation>
    <scope>NUCLEOTIDE SEQUENCE</scope>
    <source>
        <strain evidence="7">Bd21</strain>
    </source>
</reference>
<organism evidence="7">
    <name type="scientific">Brachypodium distachyon</name>
    <name type="common">Purple false brome</name>
    <name type="synonym">Trachynia distachya</name>
    <dbReference type="NCBI Taxonomy" id="15368"/>
    <lineage>
        <taxon>Eukaryota</taxon>
        <taxon>Viridiplantae</taxon>
        <taxon>Streptophyta</taxon>
        <taxon>Embryophyta</taxon>
        <taxon>Tracheophyta</taxon>
        <taxon>Spermatophyta</taxon>
        <taxon>Magnoliopsida</taxon>
        <taxon>Liliopsida</taxon>
        <taxon>Poales</taxon>
        <taxon>Poaceae</taxon>
        <taxon>BOP clade</taxon>
        <taxon>Pooideae</taxon>
        <taxon>Stipodae</taxon>
        <taxon>Brachypodieae</taxon>
        <taxon>Brachypodium</taxon>
    </lineage>
</organism>
<dbReference type="SMART" id="SM00915">
    <property type="entry name" value="Jacalin"/>
    <property type="match status" value="1"/>
</dbReference>
<sequence>MSISDFLVTPFGGAVENAEFHLSNLYLHINDTDPDLNEQMIADNAGAGKYGRTYATRWAIHHGVDSAAELVARAPGLITYASDSWHQGFTINFQNQRFKGSTLQVMGVDYDQDEWAIVGGTGEFAMARGIIKKYPHSTARGRVVVKLNIHGFCSMKPTRLGIPYPRKTQTWGGNVGQTLDVIPQPWRLESFKIHEDNGFISSFALKYVDRTGSMYYLGPYWGDVPGTTKITLSPSETLQQVHGTSDNYRGTTIVTSLTFTISNRAADETFGKSSGTDFSPALAQDECIVGFYGQSYGKFLTSIGFYVHKSSVY</sequence>
<keyword evidence="3 5" id="KW-0964">Secreted</keyword>
<dbReference type="GO" id="GO:0048046">
    <property type="term" value="C:apoplast"/>
    <property type="evidence" value="ECO:0007669"/>
    <property type="project" value="UniProtKB-SubCell"/>
</dbReference>
<keyword evidence="4" id="KW-0430">Lectin</keyword>
<dbReference type="AlphaFoldDB" id="I1HWH4"/>
<accession>I1HWH4</accession>
<dbReference type="InterPro" id="IPR044859">
    <property type="entry name" value="Allene_oxi_cyc_Dirigent"/>
</dbReference>
<reference evidence="7 8" key="1">
    <citation type="journal article" date="2010" name="Nature">
        <title>Genome sequencing and analysis of the model grass Brachypodium distachyon.</title>
        <authorList>
            <consortium name="International Brachypodium Initiative"/>
        </authorList>
    </citation>
    <scope>NUCLEOTIDE SEQUENCE [LARGE SCALE GENOMIC DNA]</scope>
    <source>
        <strain evidence="7 8">Bd21</strain>
    </source>
</reference>
<dbReference type="InterPro" id="IPR036404">
    <property type="entry name" value="Jacalin-like_lectin_dom_sf"/>
</dbReference>
<dbReference type="HOGENOM" id="CLU_078923_0_0_1"/>
<protein>
    <recommendedName>
        <fullName evidence="5">Dirigent protein</fullName>
    </recommendedName>
</protein>
<dbReference type="Pfam" id="PF03018">
    <property type="entry name" value="Dirigent"/>
    <property type="match status" value="1"/>
</dbReference>
<comment type="subcellular location">
    <subcellularLocation>
        <location evidence="5">Secreted</location>
        <location evidence="5">Extracellular space</location>
        <location evidence="5">Apoplast</location>
    </subcellularLocation>
</comment>
<evidence type="ECO:0000256" key="5">
    <source>
        <dbReference type="RuleBase" id="RU363099"/>
    </source>
</evidence>
<comment type="similarity">
    <text evidence="1 5">Belongs to the plant dirigent protein family.</text>
</comment>
<evidence type="ECO:0000313" key="8">
    <source>
        <dbReference type="EnsemblPlants" id="KQJ92957"/>
    </source>
</evidence>
<evidence type="ECO:0000256" key="4">
    <source>
        <dbReference type="ARBA" id="ARBA00022734"/>
    </source>
</evidence>
<evidence type="ECO:0000259" key="6">
    <source>
        <dbReference type="PROSITE" id="PS51752"/>
    </source>
</evidence>
<dbReference type="PANTHER" id="PTHR46506">
    <property type="entry name" value="OS05G0143600 PROTEIN"/>
    <property type="match status" value="1"/>
</dbReference>
<dbReference type="InterPro" id="IPR001229">
    <property type="entry name" value="Jacalin-like_lectin_dom"/>
</dbReference>
<evidence type="ECO:0000313" key="9">
    <source>
        <dbReference type="Proteomes" id="UP000008810"/>
    </source>
</evidence>
<dbReference type="eggNOG" id="ENOG502S4MA">
    <property type="taxonomic scope" value="Eukaryota"/>
</dbReference>
<feature type="domain" description="Jacalin-type lectin" evidence="6">
    <location>
        <begin position="165"/>
        <end position="309"/>
    </location>
</feature>
<name>I1HWH4_BRADI</name>
<dbReference type="Gene3D" id="2.40.480.10">
    <property type="entry name" value="Allene oxide cyclase-like"/>
    <property type="match status" value="1"/>
</dbReference>
<keyword evidence="5" id="KW-0052">Apoplast</keyword>
<reference evidence="8" key="3">
    <citation type="submission" date="2018-08" db="UniProtKB">
        <authorList>
            <consortium name="EnsemblPlants"/>
        </authorList>
    </citation>
    <scope>IDENTIFICATION</scope>
    <source>
        <strain evidence="8">cv. Bd21</strain>
    </source>
</reference>
<keyword evidence="9" id="KW-1185">Reference proteome</keyword>